<feature type="domain" description="DUF7600" evidence="2">
    <location>
        <begin position="484"/>
        <end position="629"/>
    </location>
</feature>
<dbReference type="InterPro" id="IPR056021">
    <property type="entry name" value="DUF7600"/>
</dbReference>
<feature type="non-terminal residue" evidence="3">
    <location>
        <position position="1"/>
    </location>
</feature>
<dbReference type="EMBL" id="QGMF01000231">
    <property type="protein sequence ID" value="TVY17687.1"/>
    <property type="molecule type" value="Genomic_DNA"/>
</dbReference>
<sequence>MSYNYYMTDTTQQYYYGQIKKANSIENDVDNFWLNLLPDYFQKKLKYGIEQESRPLPEVTKQRADWTIRCIKNSDLKKVVLMEDRRKGEETQSSEWQKAVDQLTRYLELGECIDYPGTNGKVYELAADEAEIHAILLDLVAPPDQSVDTKASKAFSLPNVVTMSPNIFDCIICGYPIYDYLTISDSESWLKEFRAIYSDPLGTFLSGVGCQEDPGDSTWIAPSDPNMRWDDDDYHSPASDELPVMRLDPANGRHGFILHDACWHLLQRAFQPSKIPLERLVEVCESLPFPLRGNVVSWGHDYGGLHTLDDLNYYPWDDRLLEECHNGKVLLYAKSDPYDVPETPKLLATRLEHPIELPLNTQLNDCFSRLPWEILEAVAVNLPTDDALGLRCISPAFLRLLSSATFWASRFKASADRSFIFEVWNSRNVTDWMSLYRLTGRTHGPSGLQNRRRIWDLVRPLKEIASLRLADNLKTTSLDEEFACLSWSKVAGDVLDEVTYVPSNFNEGCRIFGTHVAQIPKDLSKIGVSVSSFANITYISGIRLITERGPDICLGFISKGKEVIQNVTALGGFILAVGSRGVHALQVVGQDARLSKWVGCPNESPITERLAHFNFIAGLQGYKIVSFGLLGEASPPIMAPSEQGSSLRKAALWYPTVPKPKLFLNEASFTGENPSHTGYRPLFWIHFGGPGGSYLENVTGVSIYYTSKGLYSLEFHYDATYDLAGTFRLGRCESTDLKIRHFPIDGASGEIIESVEVTLVRYDAEKAYDLLKHGILNSVKITTNRQRSIHVSPSSDDGISKTLVIAPGTTLTGFYASH</sequence>
<evidence type="ECO:0000259" key="1">
    <source>
        <dbReference type="Pfam" id="PF01419"/>
    </source>
</evidence>
<dbReference type="Proteomes" id="UP000469559">
    <property type="component" value="Unassembled WGS sequence"/>
</dbReference>
<dbReference type="InterPro" id="IPR036047">
    <property type="entry name" value="F-box-like_dom_sf"/>
</dbReference>
<accession>A0A8T9BD00</accession>
<feature type="domain" description="Jacalin-type lectin" evidence="1">
    <location>
        <begin position="687"/>
        <end position="816"/>
    </location>
</feature>
<dbReference type="AlphaFoldDB" id="A0A8T9BD00"/>
<organism evidence="3 4">
    <name type="scientific">Lachnellula arida</name>
    <dbReference type="NCBI Taxonomy" id="1316785"/>
    <lineage>
        <taxon>Eukaryota</taxon>
        <taxon>Fungi</taxon>
        <taxon>Dikarya</taxon>
        <taxon>Ascomycota</taxon>
        <taxon>Pezizomycotina</taxon>
        <taxon>Leotiomycetes</taxon>
        <taxon>Helotiales</taxon>
        <taxon>Lachnaceae</taxon>
        <taxon>Lachnellula</taxon>
    </lineage>
</organism>
<name>A0A8T9BD00_9HELO</name>
<evidence type="ECO:0008006" key="5">
    <source>
        <dbReference type="Google" id="ProtNLM"/>
    </source>
</evidence>
<evidence type="ECO:0000313" key="3">
    <source>
        <dbReference type="EMBL" id="TVY17687.1"/>
    </source>
</evidence>
<gene>
    <name evidence="3" type="ORF">LARI1_G004626</name>
</gene>
<comment type="caution">
    <text evidence="3">The sequence shown here is derived from an EMBL/GenBank/DDBJ whole genome shotgun (WGS) entry which is preliminary data.</text>
</comment>
<proteinExistence type="predicted"/>
<evidence type="ECO:0000259" key="2">
    <source>
        <dbReference type="Pfam" id="PF24539"/>
    </source>
</evidence>
<dbReference type="InterPro" id="IPR001229">
    <property type="entry name" value="Jacalin-like_lectin_dom"/>
</dbReference>
<dbReference type="InterPro" id="IPR036404">
    <property type="entry name" value="Jacalin-like_lectin_dom_sf"/>
</dbReference>
<evidence type="ECO:0000313" key="4">
    <source>
        <dbReference type="Proteomes" id="UP000469559"/>
    </source>
</evidence>
<dbReference type="Pfam" id="PF24539">
    <property type="entry name" value="DUF7600"/>
    <property type="match status" value="1"/>
</dbReference>
<keyword evidence="4" id="KW-1185">Reference proteome</keyword>
<dbReference type="Pfam" id="PF01419">
    <property type="entry name" value="Jacalin"/>
    <property type="match status" value="1"/>
</dbReference>
<dbReference type="OrthoDB" id="5273847at2759"/>
<dbReference type="SUPFAM" id="SSF81383">
    <property type="entry name" value="F-box domain"/>
    <property type="match status" value="1"/>
</dbReference>
<reference evidence="3 4" key="1">
    <citation type="submission" date="2018-05" db="EMBL/GenBank/DDBJ databases">
        <title>Whole genome sequencing for identification of molecular markers to develop diagnostic detection tools for the regulated plant pathogen Lachnellula willkommii.</title>
        <authorList>
            <person name="Giroux E."/>
            <person name="Bilodeau G."/>
        </authorList>
    </citation>
    <scope>NUCLEOTIDE SEQUENCE [LARGE SCALE GENOMIC DNA]</scope>
    <source>
        <strain evidence="3 4">CBS 203.66</strain>
    </source>
</reference>
<dbReference type="SUPFAM" id="SSF51101">
    <property type="entry name" value="Mannose-binding lectins"/>
    <property type="match status" value="1"/>
</dbReference>
<protein>
    <recommendedName>
        <fullName evidence="5">F-box domain-containing protein</fullName>
    </recommendedName>
</protein>